<dbReference type="InterPro" id="IPR021109">
    <property type="entry name" value="Peptidase_aspartic_dom_sf"/>
</dbReference>
<evidence type="ECO:0000256" key="1">
    <source>
        <dbReference type="ARBA" id="ARBA00007447"/>
    </source>
</evidence>
<dbReference type="SUPFAM" id="SSF50630">
    <property type="entry name" value="Acid proteases"/>
    <property type="match status" value="1"/>
</dbReference>
<sequence length="407" mass="43995">MAGRTAARRDLLISLLIVAAAVVGFPSVSASSAVFPIYGNVYPHGVYYVAMNIGNPPKPYFLDIDTGSDLSWIQCDAPCVRCSKGPHPWYEPKRNTLLACSDHLCAALHSGGAYDQKCDQCDYDIHYEDRGSSLGVLVADAFALRLTNTTVARPILAFGCGYNQQFARQNPQAATDGVLGLGTGKVSVPSQLSNQGVTKNVFGHCLSEKGGGFLFFGSDLVPSSRMTWAPMSQVASGNYYSPGMANLYWGTQSLGVKQMDVVLDTGSTFSYFGSQSYKAFLSAVKSDLSKKPLKEFNDPALPVCWKGPKSFKSLTDVKNYFKPLALSFVNGKRVLFEIPPENYLILTKDGNVCLGILNGTEAGLDNLNVIGDISLQDVMVVYDNEKHQIGWVRAACKGQAKSQTSLP</sequence>
<accession>A0AAQ3KUE8</accession>
<evidence type="ECO:0000256" key="6">
    <source>
        <dbReference type="ARBA" id="ARBA00022801"/>
    </source>
</evidence>
<dbReference type="InterPro" id="IPR001461">
    <property type="entry name" value="Aspartic_peptidase_A1"/>
</dbReference>
<comment type="similarity">
    <text evidence="1 10">Belongs to the peptidase A1 family.</text>
</comment>
<feature type="active site" evidence="9">
    <location>
        <position position="264"/>
    </location>
</feature>
<evidence type="ECO:0000256" key="2">
    <source>
        <dbReference type="ARBA" id="ARBA00022670"/>
    </source>
</evidence>
<feature type="signal peptide" evidence="11">
    <location>
        <begin position="1"/>
        <end position="30"/>
    </location>
</feature>
<dbReference type="FunFam" id="2.40.70.10:FF:000015">
    <property type="entry name" value="Aspartyl protease family protein"/>
    <property type="match status" value="1"/>
</dbReference>
<dbReference type="Gene3D" id="2.40.70.10">
    <property type="entry name" value="Acid Proteases"/>
    <property type="match status" value="2"/>
</dbReference>
<dbReference type="Pfam" id="PF14541">
    <property type="entry name" value="TAXi_C"/>
    <property type="match status" value="1"/>
</dbReference>
<dbReference type="PANTHER" id="PTHR13683:SF800">
    <property type="entry name" value="EUKARYOTIC ASPARTYL PROTEASE FAMILY PROTEIN"/>
    <property type="match status" value="1"/>
</dbReference>
<dbReference type="InterPro" id="IPR001969">
    <property type="entry name" value="Aspartic_peptidase_AS"/>
</dbReference>
<evidence type="ECO:0000256" key="5">
    <source>
        <dbReference type="ARBA" id="ARBA00022750"/>
    </source>
</evidence>
<feature type="domain" description="Peptidase A1" evidence="12">
    <location>
        <begin position="47"/>
        <end position="392"/>
    </location>
</feature>
<evidence type="ECO:0000313" key="13">
    <source>
        <dbReference type="EMBL" id="WOL11927.1"/>
    </source>
</evidence>
<proteinExistence type="inferred from homology"/>
<dbReference type="InterPro" id="IPR032861">
    <property type="entry name" value="TAXi_N"/>
</dbReference>
<evidence type="ECO:0000313" key="14">
    <source>
        <dbReference type="Proteomes" id="UP001327560"/>
    </source>
</evidence>
<keyword evidence="6 10" id="KW-0378">Hydrolase</keyword>
<dbReference type="PANTHER" id="PTHR13683">
    <property type="entry name" value="ASPARTYL PROTEASES"/>
    <property type="match status" value="1"/>
</dbReference>
<dbReference type="PRINTS" id="PR00792">
    <property type="entry name" value="PEPSIN"/>
</dbReference>
<dbReference type="AlphaFoldDB" id="A0AAQ3KUE8"/>
<dbReference type="GO" id="GO:0006508">
    <property type="term" value="P:proteolysis"/>
    <property type="evidence" value="ECO:0007669"/>
    <property type="project" value="UniProtKB-KW"/>
</dbReference>
<dbReference type="PROSITE" id="PS00141">
    <property type="entry name" value="ASP_PROTEASE"/>
    <property type="match status" value="2"/>
</dbReference>
<reference evidence="13 14" key="1">
    <citation type="submission" date="2023-10" db="EMBL/GenBank/DDBJ databases">
        <title>Chromosome-scale genome assembly provides insights into flower coloration mechanisms of Canna indica.</title>
        <authorList>
            <person name="Li C."/>
        </authorList>
    </citation>
    <scope>NUCLEOTIDE SEQUENCE [LARGE SCALE GENOMIC DNA]</scope>
    <source>
        <tissue evidence="13">Flower</tissue>
    </source>
</reference>
<evidence type="ECO:0000256" key="9">
    <source>
        <dbReference type="PIRSR" id="PIRSR601461-1"/>
    </source>
</evidence>
<evidence type="ECO:0000259" key="12">
    <source>
        <dbReference type="PROSITE" id="PS51767"/>
    </source>
</evidence>
<dbReference type="Pfam" id="PF14543">
    <property type="entry name" value="TAXi_N"/>
    <property type="match status" value="1"/>
</dbReference>
<protein>
    <recommendedName>
        <fullName evidence="7">Aspartic proteinase Asp1</fullName>
    </recommendedName>
    <alternativeName>
        <fullName evidence="8">Nucellin-like protein</fullName>
    </alternativeName>
</protein>
<evidence type="ECO:0000256" key="10">
    <source>
        <dbReference type="RuleBase" id="RU000454"/>
    </source>
</evidence>
<name>A0AAQ3KUE8_9LILI</name>
<evidence type="ECO:0000256" key="7">
    <source>
        <dbReference type="ARBA" id="ARBA00068871"/>
    </source>
</evidence>
<keyword evidence="4" id="KW-0677">Repeat</keyword>
<keyword evidence="14" id="KW-1185">Reference proteome</keyword>
<keyword evidence="5 10" id="KW-0064">Aspartyl protease</keyword>
<keyword evidence="2 10" id="KW-0645">Protease</keyword>
<evidence type="ECO:0000256" key="4">
    <source>
        <dbReference type="ARBA" id="ARBA00022737"/>
    </source>
</evidence>
<dbReference type="EMBL" id="CP136895">
    <property type="protein sequence ID" value="WOL11927.1"/>
    <property type="molecule type" value="Genomic_DNA"/>
</dbReference>
<dbReference type="InterPro" id="IPR032799">
    <property type="entry name" value="TAXi_C"/>
</dbReference>
<organism evidence="13 14">
    <name type="scientific">Canna indica</name>
    <name type="common">Indian-shot</name>
    <dbReference type="NCBI Taxonomy" id="4628"/>
    <lineage>
        <taxon>Eukaryota</taxon>
        <taxon>Viridiplantae</taxon>
        <taxon>Streptophyta</taxon>
        <taxon>Embryophyta</taxon>
        <taxon>Tracheophyta</taxon>
        <taxon>Spermatophyta</taxon>
        <taxon>Magnoliopsida</taxon>
        <taxon>Liliopsida</taxon>
        <taxon>Zingiberales</taxon>
        <taxon>Cannaceae</taxon>
        <taxon>Canna</taxon>
    </lineage>
</organism>
<keyword evidence="3 11" id="KW-0732">Signal</keyword>
<dbReference type="InterPro" id="IPR033121">
    <property type="entry name" value="PEPTIDASE_A1"/>
</dbReference>
<evidence type="ECO:0000256" key="11">
    <source>
        <dbReference type="SAM" id="SignalP"/>
    </source>
</evidence>
<dbReference type="FunFam" id="2.40.70.10:FF:000027">
    <property type="entry name" value="Aspartic proteinase Asp1 isoform A"/>
    <property type="match status" value="1"/>
</dbReference>
<feature type="active site" evidence="9">
    <location>
        <position position="65"/>
    </location>
</feature>
<feature type="chain" id="PRO_5043016017" description="Aspartic proteinase Asp1" evidence="11">
    <location>
        <begin position="31"/>
        <end position="407"/>
    </location>
</feature>
<dbReference type="GO" id="GO:0004190">
    <property type="term" value="F:aspartic-type endopeptidase activity"/>
    <property type="evidence" value="ECO:0007669"/>
    <property type="project" value="UniProtKB-KW"/>
</dbReference>
<evidence type="ECO:0000256" key="3">
    <source>
        <dbReference type="ARBA" id="ARBA00022729"/>
    </source>
</evidence>
<dbReference type="Proteomes" id="UP001327560">
    <property type="component" value="Chromosome 6"/>
</dbReference>
<evidence type="ECO:0000256" key="8">
    <source>
        <dbReference type="ARBA" id="ARBA00077656"/>
    </source>
</evidence>
<gene>
    <name evidence="13" type="ORF">Cni_G20691</name>
</gene>
<dbReference type="PROSITE" id="PS51767">
    <property type="entry name" value="PEPTIDASE_A1"/>
    <property type="match status" value="1"/>
</dbReference>